<keyword evidence="1" id="KW-0732">Signal</keyword>
<dbReference type="AlphaFoldDB" id="A0A1X7SK34"/>
<proteinExistence type="predicted"/>
<dbReference type="InParanoid" id="A0A1X7SK34"/>
<accession>A0A1X7SK34</accession>
<dbReference type="KEGG" id="aqu:109592674"/>
<keyword evidence="3" id="KW-1185">Reference proteome</keyword>
<organism evidence="2">
    <name type="scientific">Amphimedon queenslandica</name>
    <name type="common">Sponge</name>
    <dbReference type="NCBI Taxonomy" id="400682"/>
    <lineage>
        <taxon>Eukaryota</taxon>
        <taxon>Metazoa</taxon>
        <taxon>Porifera</taxon>
        <taxon>Demospongiae</taxon>
        <taxon>Heteroscleromorpha</taxon>
        <taxon>Haplosclerida</taxon>
        <taxon>Niphatidae</taxon>
        <taxon>Amphimedon</taxon>
    </lineage>
</organism>
<dbReference type="OrthoDB" id="10011386at2759"/>
<dbReference type="Proteomes" id="UP000007879">
    <property type="component" value="Unassembled WGS sequence"/>
</dbReference>
<sequence>MWQPLYQSEGPSQVFLLTLTWLLAAHGNETRERWKKLYLAYDNMCHLDNLKATKEDLPLPGDLKYIWKDINKIIDSLHMKNHVDVKCKEKYDPEKLKESNPDYNTMVCEQTFAWLSRYKRILGSMPKIHFHFFLHRMIKHRNRYISLCYKTGRRPLHHSKVIALE</sequence>
<protein>
    <recommendedName>
        <fullName evidence="4">DDE Tnp4 domain-containing protein</fullName>
    </recommendedName>
</protein>
<evidence type="ECO:0000313" key="3">
    <source>
        <dbReference type="Proteomes" id="UP000007879"/>
    </source>
</evidence>
<evidence type="ECO:0008006" key="4">
    <source>
        <dbReference type="Google" id="ProtNLM"/>
    </source>
</evidence>
<dbReference type="EnsemblMetazoa" id="XM_020008066.1">
    <property type="protein sequence ID" value="XP_019863625.1"/>
    <property type="gene ID" value="LOC109592674"/>
</dbReference>
<name>A0A1X7SK34_AMPQE</name>
<reference evidence="3" key="1">
    <citation type="journal article" date="2010" name="Nature">
        <title>The Amphimedon queenslandica genome and the evolution of animal complexity.</title>
        <authorList>
            <person name="Srivastava M."/>
            <person name="Simakov O."/>
            <person name="Chapman J."/>
            <person name="Fahey B."/>
            <person name="Gauthier M.E."/>
            <person name="Mitros T."/>
            <person name="Richards G.S."/>
            <person name="Conaco C."/>
            <person name="Dacre M."/>
            <person name="Hellsten U."/>
            <person name="Larroux C."/>
            <person name="Putnam N.H."/>
            <person name="Stanke M."/>
            <person name="Adamska M."/>
            <person name="Darling A."/>
            <person name="Degnan S.M."/>
            <person name="Oakley T.H."/>
            <person name="Plachetzki D.C."/>
            <person name="Zhai Y."/>
            <person name="Adamski M."/>
            <person name="Calcino A."/>
            <person name="Cummins S.F."/>
            <person name="Goodstein D.M."/>
            <person name="Harris C."/>
            <person name="Jackson D.J."/>
            <person name="Leys S.P."/>
            <person name="Shu S."/>
            <person name="Woodcroft B.J."/>
            <person name="Vervoort M."/>
            <person name="Kosik K.S."/>
            <person name="Manning G."/>
            <person name="Degnan B.M."/>
            <person name="Rokhsar D.S."/>
        </authorList>
    </citation>
    <scope>NUCLEOTIDE SEQUENCE [LARGE SCALE GENOMIC DNA]</scope>
</reference>
<evidence type="ECO:0000256" key="1">
    <source>
        <dbReference type="SAM" id="SignalP"/>
    </source>
</evidence>
<feature type="chain" id="PRO_5012937061" description="DDE Tnp4 domain-containing protein" evidence="1">
    <location>
        <begin position="28"/>
        <end position="165"/>
    </location>
</feature>
<reference evidence="2" key="2">
    <citation type="submission" date="2017-05" db="UniProtKB">
        <authorList>
            <consortium name="EnsemblMetazoa"/>
        </authorList>
    </citation>
    <scope>IDENTIFICATION</scope>
</reference>
<dbReference type="EnsemblMetazoa" id="Aqu2.1.02478_001">
    <property type="protein sequence ID" value="Aqu2.1.02478_001"/>
    <property type="gene ID" value="Aqu2.1.02478"/>
</dbReference>
<feature type="signal peptide" evidence="1">
    <location>
        <begin position="1"/>
        <end position="27"/>
    </location>
</feature>
<evidence type="ECO:0000313" key="2">
    <source>
        <dbReference type="EnsemblMetazoa" id="Aqu2.1.02478_001"/>
    </source>
</evidence>
<gene>
    <name evidence="2" type="primary">109592674</name>
</gene>